<keyword evidence="1" id="KW-0732">Signal</keyword>
<proteinExistence type="predicted"/>
<reference evidence="2 3" key="1">
    <citation type="submission" date="2015-11" db="EMBL/GenBank/DDBJ databases">
        <title>Exploring the genomic traits of fungus-feeding bacterial genus Collimonas.</title>
        <authorList>
            <person name="Song C."/>
            <person name="Schmidt R."/>
            <person name="de Jager V."/>
            <person name="Krzyzanowska D."/>
            <person name="Jongedijk E."/>
            <person name="Cankar K."/>
            <person name="Beekwilder J."/>
            <person name="van Veen A."/>
            <person name="de Boer W."/>
            <person name="van Veen J.A."/>
            <person name="Garbeva P."/>
        </authorList>
    </citation>
    <scope>NUCLEOTIDE SEQUENCE [LARGE SCALE GENOMIC DNA]</scope>
    <source>
        <strain evidence="2 3">Ter282</strain>
    </source>
</reference>
<evidence type="ECO:0008006" key="4">
    <source>
        <dbReference type="Google" id="ProtNLM"/>
    </source>
</evidence>
<feature type="signal peptide" evidence="1">
    <location>
        <begin position="1"/>
        <end position="43"/>
    </location>
</feature>
<name>A0A127PSR3_9BURK</name>
<keyword evidence="3" id="KW-1185">Reference proteome</keyword>
<accession>A0A127PSR3</accession>
<dbReference type="PATRIC" id="fig|279058.17.peg.3309"/>
<dbReference type="EMBL" id="CP013235">
    <property type="protein sequence ID" value="AMP10752.1"/>
    <property type="molecule type" value="Genomic_DNA"/>
</dbReference>
<dbReference type="Proteomes" id="UP000071778">
    <property type="component" value="Chromosome"/>
</dbReference>
<evidence type="ECO:0000313" key="2">
    <source>
        <dbReference type="EMBL" id="AMP10752.1"/>
    </source>
</evidence>
<sequence>MSYPIQDIILKQTLPITKPARRFGLKHWLACALLLAGSNDILAGNVDVPTSMTTTAPFASRQAALAALPPLMLWVWERPDDVRTWLNSNDITAKAAESPAKSIPSLQDQRIGIAVLDTTVMLRDGVANVRRRQQPLQLPAAWYSKTGLQHKAPVVPIVHIDLARGKHKPALNEKQKKTIVGAVLAAAARSPSQVVQLDFEVMHSQKPFLADVVRSTRAALPANVALSITALASWCVGDAWLSDLPADEVVPMAFRMAGDTPHMRNILEEDGRFPRPECQPSLGLSLDEQPWPGKLRSQRLYLFNREAWSATPMASWSVRLGSLLP</sequence>
<gene>
    <name evidence="2" type="ORF">CAter282_3037</name>
</gene>
<feature type="chain" id="PRO_5007277238" description="DUF3142 domain-containing protein" evidence="1">
    <location>
        <begin position="44"/>
        <end position="325"/>
    </location>
</feature>
<evidence type="ECO:0000313" key="3">
    <source>
        <dbReference type="Proteomes" id="UP000071778"/>
    </source>
</evidence>
<dbReference type="AlphaFoldDB" id="A0A127PSR3"/>
<evidence type="ECO:0000256" key="1">
    <source>
        <dbReference type="SAM" id="SignalP"/>
    </source>
</evidence>
<protein>
    <recommendedName>
        <fullName evidence="4">DUF3142 domain-containing protein</fullName>
    </recommendedName>
</protein>
<organism evidence="2 3">
    <name type="scientific">Collimonas arenae</name>
    <dbReference type="NCBI Taxonomy" id="279058"/>
    <lineage>
        <taxon>Bacteria</taxon>
        <taxon>Pseudomonadati</taxon>
        <taxon>Pseudomonadota</taxon>
        <taxon>Betaproteobacteria</taxon>
        <taxon>Burkholderiales</taxon>
        <taxon>Oxalobacteraceae</taxon>
        <taxon>Collimonas</taxon>
    </lineage>
</organism>